<dbReference type="PANTHER" id="PTHR43660:SF1">
    <property type="entry name" value="DIPEPTIDYL CARBOXYPEPTIDASE"/>
    <property type="match status" value="1"/>
</dbReference>
<keyword evidence="5 7" id="KW-0862">Zinc</keyword>
<dbReference type="InterPro" id="IPR001567">
    <property type="entry name" value="Pept_M3A_M3B_dom"/>
</dbReference>
<gene>
    <name evidence="9" type="ORF">M9Y10_041722</name>
</gene>
<evidence type="ECO:0000256" key="4">
    <source>
        <dbReference type="ARBA" id="ARBA00022801"/>
    </source>
</evidence>
<dbReference type="EMBL" id="JAPFFF010000007">
    <property type="protein sequence ID" value="KAK8886262.1"/>
    <property type="molecule type" value="Genomic_DNA"/>
</dbReference>
<dbReference type="Pfam" id="PF01432">
    <property type="entry name" value="Peptidase_M3"/>
    <property type="match status" value="1"/>
</dbReference>
<feature type="domain" description="Peptidase M3A/M3B catalytic" evidence="8">
    <location>
        <begin position="231"/>
        <end position="683"/>
    </location>
</feature>
<evidence type="ECO:0000256" key="1">
    <source>
        <dbReference type="ARBA" id="ARBA00006040"/>
    </source>
</evidence>
<organism evidence="9 10">
    <name type="scientific">Tritrichomonas musculus</name>
    <dbReference type="NCBI Taxonomy" id="1915356"/>
    <lineage>
        <taxon>Eukaryota</taxon>
        <taxon>Metamonada</taxon>
        <taxon>Parabasalia</taxon>
        <taxon>Tritrichomonadida</taxon>
        <taxon>Tritrichomonadidae</taxon>
        <taxon>Tritrichomonas</taxon>
    </lineage>
</organism>
<dbReference type="CDD" id="cd06456">
    <property type="entry name" value="M3A_DCP"/>
    <property type="match status" value="1"/>
</dbReference>
<evidence type="ECO:0000256" key="5">
    <source>
        <dbReference type="ARBA" id="ARBA00022833"/>
    </source>
</evidence>
<comment type="cofactor">
    <cofactor evidence="7">
        <name>Zn(2+)</name>
        <dbReference type="ChEBI" id="CHEBI:29105"/>
    </cofactor>
    <text evidence="7">Binds 1 zinc ion.</text>
</comment>
<proteinExistence type="inferred from homology"/>
<evidence type="ECO:0000259" key="8">
    <source>
        <dbReference type="Pfam" id="PF01432"/>
    </source>
</evidence>
<dbReference type="InterPro" id="IPR024079">
    <property type="entry name" value="MetalloPept_cat_dom_sf"/>
</dbReference>
<dbReference type="InterPro" id="IPR045090">
    <property type="entry name" value="Pept_M3A_M3B"/>
</dbReference>
<dbReference type="Gene3D" id="1.10.1370.40">
    <property type="match status" value="1"/>
</dbReference>
<keyword evidence="2 7" id="KW-0645">Protease</keyword>
<keyword evidence="4 7" id="KW-0378">Hydrolase</keyword>
<protein>
    <recommendedName>
        <fullName evidence="8">Peptidase M3A/M3B catalytic domain-containing protein</fullName>
    </recommendedName>
</protein>
<keyword evidence="3 7" id="KW-0479">Metal-binding</keyword>
<evidence type="ECO:0000256" key="3">
    <source>
        <dbReference type="ARBA" id="ARBA00022723"/>
    </source>
</evidence>
<keyword evidence="6 7" id="KW-0482">Metalloprotease</keyword>
<evidence type="ECO:0000256" key="6">
    <source>
        <dbReference type="ARBA" id="ARBA00023049"/>
    </source>
</evidence>
<evidence type="ECO:0000256" key="7">
    <source>
        <dbReference type="RuleBase" id="RU003435"/>
    </source>
</evidence>
<keyword evidence="10" id="KW-1185">Reference proteome</keyword>
<accession>A0ABR2K6X8</accession>
<name>A0ABR2K6X8_9EUKA</name>
<comment type="similarity">
    <text evidence="1 7">Belongs to the peptidase M3 family.</text>
</comment>
<comment type="caution">
    <text evidence="9">The sequence shown here is derived from an EMBL/GenBank/DDBJ whole genome shotgun (WGS) entry which is preliminary data.</text>
</comment>
<dbReference type="PANTHER" id="PTHR43660">
    <property type="entry name" value="DIPEPTIDYL CARBOXYPEPTIDASE"/>
    <property type="match status" value="1"/>
</dbReference>
<dbReference type="InterPro" id="IPR034005">
    <property type="entry name" value="M3A_DCP"/>
</dbReference>
<sequence length="684" mass="79076">MNQAHVNPFFKPYNTEFEIPPFDQIKNDDFLPAFTKGIEEARANIEKIVNNAETPTFENTLLALDHGAETLYKVNNVFYCLIEADSTPELIALDETISPMVSKFNDEVSMNDRLFTRIKHLYDNQENLGYDTAQRLLVEKKYKSFVRNGALLSDSDKQKLQNLNLKLTDLSLKFNKNLLNATNEFAIIIDDHGRLKGLPSSTISNAAEEAKSRGNEGKWAFTLHAPVRLAVLQYAEDRELRRQMYRGYTSLASSGKYNNIPIIIDILKTRYEKAHLLGFSNFASYQLEHVMAKTPQNAINLLLQVWKPAAKKVDVEVAEMQSIVDKENLNFKIEPWDYYFYSEKVRLQKYNLNESIIRPYFSVDSVRKGIFSLANRLYGLTFKEIPDAPKYHPDVKVYEVFDENKKHLAIFMSDYFTRSTKRQGAWMDEMKKSYVDSNNKAHRPIIYNVANFEKPTPGSTSLLTLDDAQTMFHEFGHALHGMLSRAKYISQSGTSVDRDFVELPSQINEHWAIEPELLKEYAHHFESGNQIPDELIQKLILSPHHNAGFRNAELVSAAYLDLKYGLLTKEEIDKIDILEFEKKIVNELEMPHEIEFRYHSTYFKHIFGSDMYASGYYTYTWAEVLDTDAYELFKEKGVFDKETALSFRKNILEMGGSEDPMKLFVKFRGHEPKPDALLKHYGLI</sequence>
<dbReference type="Proteomes" id="UP001470230">
    <property type="component" value="Unassembled WGS sequence"/>
</dbReference>
<reference evidence="9 10" key="1">
    <citation type="submission" date="2024-04" db="EMBL/GenBank/DDBJ databases">
        <title>Tritrichomonas musculus Genome.</title>
        <authorList>
            <person name="Alves-Ferreira E."/>
            <person name="Grigg M."/>
            <person name="Lorenzi H."/>
            <person name="Galac M."/>
        </authorList>
    </citation>
    <scope>NUCLEOTIDE SEQUENCE [LARGE SCALE GENOMIC DNA]</scope>
    <source>
        <strain evidence="9 10">EAF2021</strain>
    </source>
</reference>
<evidence type="ECO:0000256" key="2">
    <source>
        <dbReference type="ARBA" id="ARBA00022670"/>
    </source>
</evidence>
<dbReference type="SUPFAM" id="SSF55486">
    <property type="entry name" value="Metalloproteases ('zincins'), catalytic domain"/>
    <property type="match status" value="1"/>
</dbReference>
<dbReference type="Gene3D" id="1.10.1370.10">
    <property type="entry name" value="Neurolysin, domain 3"/>
    <property type="match status" value="1"/>
</dbReference>
<dbReference type="Gene3D" id="3.40.390.10">
    <property type="entry name" value="Collagenase (Catalytic Domain)"/>
    <property type="match status" value="1"/>
</dbReference>
<evidence type="ECO:0000313" key="9">
    <source>
        <dbReference type="EMBL" id="KAK8886262.1"/>
    </source>
</evidence>
<evidence type="ECO:0000313" key="10">
    <source>
        <dbReference type="Proteomes" id="UP001470230"/>
    </source>
</evidence>
<dbReference type="InterPro" id="IPR024077">
    <property type="entry name" value="Neurolysin/TOP_dom2"/>
</dbReference>